<dbReference type="InterPro" id="IPR016181">
    <property type="entry name" value="Acyl_CoA_acyltransferase"/>
</dbReference>
<name>A0A285UKU5_9BACL</name>
<reference evidence="3" key="1">
    <citation type="submission" date="2017-08" db="EMBL/GenBank/DDBJ databases">
        <authorList>
            <person name="Varghese N."/>
            <person name="Submissions S."/>
        </authorList>
    </citation>
    <scope>NUCLEOTIDE SEQUENCE [LARGE SCALE GENOMIC DNA]</scope>
    <source>
        <strain evidence="3">JC23</strain>
    </source>
</reference>
<dbReference type="GO" id="GO:0016747">
    <property type="term" value="F:acyltransferase activity, transferring groups other than amino-acyl groups"/>
    <property type="evidence" value="ECO:0007669"/>
    <property type="project" value="InterPro"/>
</dbReference>
<dbReference type="OrthoDB" id="8750087at2"/>
<keyword evidence="3" id="KW-1185">Reference proteome</keyword>
<dbReference type="PROSITE" id="PS51186">
    <property type="entry name" value="GNAT"/>
    <property type="match status" value="1"/>
</dbReference>
<dbReference type="AlphaFoldDB" id="A0A285UKU5"/>
<dbReference type="Proteomes" id="UP000219252">
    <property type="component" value="Unassembled WGS sequence"/>
</dbReference>
<sequence length="232" mass="26712">MHSVIYNGQLGTNPFEVIKLTTEHLQEVLDLQEVVVQALPDKDILQPLSTEEFLYILNGKGLLIGAFVDNQLIAFRGVVEPKIDEEHLGYDLGLVDESDLNRIMYQEISNVHPQFRGFGLQKTLAQVIMDQIDTSKYDYICSTVMPFNIASLKDKFVQGFYIVSVKHIYGGKLRYVFALNLRNDPQYEEDFVEVSMGDIEEQECLIKQGYVGVFMKQVNDDWVVQYKKLKRM</sequence>
<dbReference type="EMBL" id="OBQC01000012">
    <property type="protein sequence ID" value="SOC42317.1"/>
    <property type="molecule type" value="Genomic_DNA"/>
</dbReference>
<dbReference type="Gene3D" id="3.40.630.30">
    <property type="match status" value="1"/>
</dbReference>
<dbReference type="InterPro" id="IPR000182">
    <property type="entry name" value="GNAT_dom"/>
</dbReference>
<feature type="domain" description="N-acetyltransferase" evidence="1">
    <location>
        <begin position="15"/>
        <end position="182"/>
    </location>
</feature>
<dbReference type="SUPFAM" id="SSF55729">
    <property type="entry name" value="Acyl-CoA N-acyltransferases (Nat)"/>
    <property type="match status" value="1"/>
</dbReference>
<evidence type="ECO:0000313" key="3">
    <source>
        <dbReference type="Proteomes" id="UP000219252"/>
    </source>
</evidence>
<organism evidence="2 3">
    <name type="scientific">Ureibacillus acetophenoni</name>
    <dbReference type="NCBI Taxonomy" id="614649"/>
    <lineage>
        <taxon>Bacteria</taxon>
        <taxon>Bacillati</taxon>
        <taxon>Bacillota</taxon>
        <taxon>Bacilli</taxon>
        <taxon>Bacillales</taxon>
        <taxon>Caryophanaceae</taxon>
        <taxon>Ureibacillus</taxon>
    </lineage>
</organism>
<evidence type="ECO:0000259" key="1">
    <source>
        <dbReference type="PROSITE" id="PS51186"/>
    </source>
</evidence>
<proteinExistence type="predicted"/>
<evidence type="ECO:0000313" key="2">
    <source>
        <dbReference type="EMBL" id="SOC42317.1"/>
    </source>
</evidence>
<dbReference type="RefSeq" id="WP_097150384.1">
    <property type="nucleotide sequence ID" value="NZ_OBQC01000012.1"/>
</dbReference>
<protein>
    <recommendedName>
        <fullName evidence="1">N-acetyltransferase domain-containing protein</fullName>
    </recommendedName>
</protein>
<gene>
    <name evidence="2" type="ORF">SAMN05877842_11226</name>
</gene>
<accession>A0A285UKU5</accession>